<evidence type="ECO:0000313" key="2">
    <source>
        <dbReference type="EMBL" id="MXV14801.1"/>
    </source>
</evidence>
<evidence type="ECO:0000256" key="1">
    <source>
        <dbReference type="SAM" id="SignalP"/>
    </source>
</evidence>
<dbReference type="AlphaFoldDB" id="A0A7K1XUW7"/>
<dbReference type="PROSITE" id="PS51257">
    <property type="entry name" value="PROKAR_LIPOPROTEIN"/>
    <property type="match status" value="1"/>
</dbReference>
<keyword evidence="1" id="KW-0732">Signal</keyword>
<evidence type="ECO:0008006" key="4">
    <source>
        <dbReference type="Google" id="ProtNLM"/>
    </source>
</evidence>
<organism evidence="2 3">
    <name type="scientific">Hufsiella ginkgonis</name>
    <dbReference type="NCBI Taxonomy" id="2695274"/>
    <lineage>
        <taxon>Bacteria</taxon>
        <taxon>Pseudomonadati</taxon>
        <taxon>Bacteroidota</taxon>
        <taxon>Sphingobacteriia</taxon>
        <taxon>Sphingobacteriales</taxon>
        <taxon>Sphingobacteriaceae</taxon>
        <taxon>Hufsiella</taxon>
    </lineage>
</organism>
<name>A0A7K1XUW7_9SPHI</name>
<gene>
    <name evidence="2" type="ORF">GS398_05790</name>
</gene>
<feature type="signal peptide" evidence="1">
    <location>
        <begin position="1"/>
        <end position="23"/>
    </location>
</feature>
<comment type="caution">
    <text evidence="2">The sequence shown here is derived from an EMBL/GenBank/DDBJ whole genome shotgun (WGS) entry which is preliminary data.</text>
</comment>
<keyword evidence="3" id="KW-1185">Reference proteome</keyword>
<dbReference type="EMBL" id="WVHS01000001">
    <property type="protein sequence ID" value="MXV14801.1"/>
    <property type="molecule type" value="Genomic_DNA"/>
</dbReference>
<proteinExistence type="predicted"/>
<sequence>MLRSSWYFATALFLFSCSPKYTALQPFTAEDGQLSELNYQCLHKENYTAAQRRSFYPYNKAAEIWIISFHDPAADLGISIPVKKGKLNRAQVKEITRLTDTQVDALTDIYFNYGRTPVSGLRVSMGDAGASCYNPRNGILFMNAKGRVLEYIELCFECQRRKVSSRRIQEGETCEQKFGLLKTFFRGSGIKFGTQERSDEANE</sequence>
<dbReference type="Proteomes" id="UP000451233">
    <property type="component" value="Unassembled WGS sequence"/>
</dbReference>
<protein>
    <recommendedName>
        <fullName evidence="4">Lipoprotein</fullName>
    </recommendedName>
</protein>
<evidence type="ECO:0000313" key="3">
    <source>
        <dbReference type="Proteomes" id="UP000451233"/>
    </source>
</evidence>
<dbReference type="RefSeq" id="WP_160905749.1">
    <property type="nucleotide sequence ID" value="NZ_WVHS01000001.1"/>
</dbReference>
<feature type="chain" id="PRO_5029588949" description="Lipoprotein" evidence="1">
    <location>
        <begin position="24"/>
        <end position="203"/>
    </location>
</feature>
<reference evidence="2 3" key="1">
    <citation type="submission" date="2019-11" db="EMBL/GenBank/DDBJ databases">
        <title>Pedobacter sp. HMF7056 Genome sequencing and assembly.</title>
        <authorList>
            <person name="Kang H."/>
            <person name="Kim H."/>
            <person name="Joh K."/>
        </authorList>
    </citation>
    <scope>NUCLEOTIDE SEQUENCE [LARGE SCALE GENOMIC DNA]</scope>
    <source>
        <strain evidence="2 3">HMF7056</strain>
    </source>
</reference>
<accession>A0A7K1XUW7</accession>